<dbReference type="InterPro" id="IPR009057">
    <property type="entry name" value="Homeodomain-like_sf"/>
</dbReference>
<keyword evidence="7" id="KW-1185">Reference proteome</keyword>
<dbReference type="InterPro" id="IPR006447">
    <property type="entry name" value="Myb_dom_plants"/>
</dbReference>
<evidence type="ECO:0000259" key="5">
    <source>
        <dbReference type="PROSITE" id="PS51294"/>
    </source>
</evidence>
<dbReference type="NCBIfam" id="TIGR01557">
    <property type="entry name" value="myb_SHAQKYF"/>
    <property type="match status" value="1"/>
</dbReference>
<dbReference type="Pfam" id="PF00249">
    <property type="entry name" value="Myb_DNA-binding"/>
    <property type="match status" value="1"/>
</dbReference>
<reference evidence="6 7" key="1">
    <citation type="submission" date="2020-10" db="EMBL/GenBank/DDBJ databases">
        <title>The Coptis chinensis genome and diversification of protoberbering-type alkaloids.</title>
        <authorList>
            <person name="Wang B."/>
            <person name="Shu S."/>
            <person name="Song C."/>
            <person name="Liu Y."/>
        </authorList>
    </citation>
    <scope>NUCLEOTIDE SEQUENCE [LARGE SCALE GENOMIC DNA]</scope>
    <source>
        <strain evidence="6">HL-2020</strain>
        <tissue evidence="6">Leaf</tissue>
    </source>
</reference>
<feature type="compositionally biased region" description="Basic and acidic residues" evidence="4">
    <location>
        <begin position="351"/>
        <end position="361"/>
    </location>
</feature>
<evidence type="ECO:0000313" key="7">
    <source>
        <dbReference type="Proteomes" id="UP000631114"/>
    </source>
</evidence>
<keyword evidence="2" id="KW-0804">Transcription</keyword>
<dbReference type="PANTHER" id="PTHR31314">
    <property type="entry name" value="MYB FAMILY TRANSCRIPTION FACTOR PHL7-LIKE"/>
    <property type="match status" value="1"/>
</dbReference>
<evidence type="ECO:0000256" key="2">
    <source>
        <dbReference type="ARBA" id="ARBA00023163"/>
    </source>
</evidence>
<accession>A0A835LI67</accession>
<feature type="compositionally biased region" description="Low complexity" evidence="4">
    <location>
        <begin position="1"/>
        <end position="22"/>
    </location>
</feature>
<dbReference type="GO" id="GO:0003700">
    <property type="term" value="F:DNA-binding transcription factor activity"/>
    <property type="evidence" value="ECO:0007669"/>
    <property type="project" value="InterPro"/>
</dbReference>
<proteinExistence type="predicted"/>
<dbReference type="Gene3D" id="1.10.10.60">
    <property type="entry name" value="Homeodomain-like"/>
    <property type="match status" value="1"/>
</dbReference>
<feature type="compositionally biased region" description="Low complexity" evidence="4">
    <location>
        <begin position="334"/>
        <end position="345"/>
    </location>
</feature>
<evidence type="ECO:0000313" key="6">
    <source>
        <dbReference type="EMBL" id="KAF9596498.1"/>
    </source>
</evidence>
<evidence type="ECO:0000256" key="1">
    <source>
        <dbReference type="ARBA" id="ARBA00023015"/>
    </source>
</evidence>
<dbReference type="InterPro" id="IPR001005">
    <property type="entry name" value="SANT/Myb"/>
</dbReference>
<dbReference type="EMBL" id="JADFTS010000007">
    <property type="protein sequence ID" value="KAF9596498.1"/>
    <property type="molecule type" value="Genomic_DNA"/>
</dbReference>
<name>A0A835LI67_9MAGN</name>
<feature type="domain" description="HTH myb-type" evidence="5">
    <location>
        <begin position="67"/>
        <end position="127"/>
    </location>
</feature>
<dbReference type="SUPFAM" id="SSF46689">
    <property type="entry name" value="Homeodomain-like"/>
    <property type="match status" value="1"/>
</dbReference>
<dbReference type="GO" id="GO:0003677">
    <property type="term" value="F:DNA binding"/>
    <property type="evidence" value="ECO:0007669"/>
    <property type="project" value="InterPro"/>
</dbReference>
<feature type="compositionally biased region" description="Low complexity" evidence="4">
    <location>
        <begin position="40"/>
        <end position="50"/>
    </location>
</feature>
<comment type="caution">
    <text evidence="6">The sequence shown here is derived from an EMBL/GenBank/DDBJ whole genome shotgun (WGS) entry which is preliminary data.</text>
</comment>
<feature type="region of interest" description="Disordered" evidence="4">
    <location>
        <begin position="1"/>
        <end position="65"/>
    </location>
</feature>
<feature type="region of interest" description="Disordered" evidence="4">
    <location>
        <begin position="334"/>
        <end position="370"/>
    </location>
</feature>
<protein>
    <recommendedName>
        <fullName evidence="5">HTH myb-type domain-containing protein</fullName>
    </recommendedName>
</protein>
<dbReference type="AlphaFoldDB" id="A0A835LI67"/>
<dbReference type="PANTHER" id="PTHR31314:SF175">
    <property type="entry name" value="HTH MYB-TYPE DOMAIN-CONTAINING PROTEIN"/>
    <property type="match status" value="1"/>
</dbReference>
<keyword evidence="3" id="KW-0539">Nucleus</keyword>
<organism evidence="6 7">
    <name type="scientific">Coptis chinensis</name>
    <dbReference type="NCBI Taxonomy" id="261450"/>
    <lineage>
        <taxon>Eukaryota</taxon>
        <taxon>Viridiplantae</taxon>
        <taxon>Streptophyta</taxon>
        <taxon>Embryophyta</taxon>
        <taxon>Tracheophyta</taxon>
        <taxon>Spermatophyta</taxon>
        <taxon>Magnoliopsida</taxon>
        <taxon>Ranunculales</taxon>
        <taxon>Ranunculaceae</taxon>
        <taxon>Coptidoideae</taxon>
        <taxon>Coptis</taxon>
    </lineage>
</organism>
<dbReference type="FunFam" id="1.10.10.60:FF:000002">
    <property type="entry name" value="Myb family transcription factor"/>
    <property type="match status" value="1"/>
</dbReference>
<dbReference type="OrthoDB" id="551907at2759"/>
<keyword evidence="1" id="KW-0805">Transcription regulation</keyword>
<evidence type="ECO:0000256" key="4">
    <source>
        <dbReference type="SAM" id="MobiDB-lite"/>
    </source>
</evidence>
<dbReference type="InterPro" id="IPR017930">
    <property type="entry name" value="Myb_dom"/>
</dbReference>
<sequence length="370" mass="41900">MRGSSSSTSNSSETTKTNTSTKNGDEEKEELDDDGKSTRHGGSSSSNSTVEENERKASSSGVRPYVRSKMPRLRWTPDLHHCFVNAVERLGGQDRATPKLVLQMMNIKGLSIAHVKSHLQMYRSKKIDDAGQVITDQGHLMEGLDNHIYNFSQLPMLQGFNQRPSPDFRYDVSSWSGRRSWRTSPYVGGGLDDRGKRTAGFYGLIAERISSGITNNLNYHKGNFDTSEQTRNRSYGSNDRYQLRSDLRSWRTRISAGNIEPDFITQFQARGREPAVNLLQNTSIHETGQRTPMEDKNKLKRKASDCDLDLDLSLKITSRQDVCQRDLDDEVDSNLSLSLHSPSSSKRNRLKERDDYREHAKMTSTLDLTL</sequence>
<dbReference type="Proteomes" id="UP000631114">
    <property type="component" value="Unassembled WGS sequence"/>
</dbReference>
<gene>
    <name evidence="6" type="ORF">IFM89_012229</name>
</gene>
<evidence type="ECO:0000256" key="3">
    <source>
        <dbReference type="ARBA" id="ARBA00023242"/>
    </source>
</evidence>
<dbReference type="PROSITE" id="PS51294">
    <property type="entry name" value="HTH_MYB"/>
    <property type="match status" value="1"/>
</dbReference>
<dbReference type="InterPro" id="IPR046955">
    <property type="entry name" value="PHR1-like"/>
</dbReference>